<accession>A0ABM9N715</accession>
<gene>
    <name evidence="3" type="ORF">CAXC1_120047</name>
</gene>
<keyword evidence="2" id="KW-1133">Transmembrane helix</keyword>
<keyword evidence="4" id="KW-1185">Reference proteome</keyword>
<name>A0ABM9N715_9RICK</name>
<protein>
    <submittedName>
        <fullName evidence="3">Uncharacterized protein</fullName>
    </submittedName>
</protein>
<feature type="region of interest" description="Disordered" evidence="1">
    <location>
        <begin position="212"/>
        <end position="267"/>
    </location>
</feature>
<feature type="compositionally biased region" description="Basic and acidic residues" evidence="1">
    <location>
        <begin position="219"/>
        <end position="241"/>
    </location>
</feature>
<evidence type="ECO:0000313" key="4">
    <source>
        <dbReference type="Proteomes" id="UP001314181"/>
    </source>
</evidence>
<feature type="transmembrane region" description="Helical" evidence="2">
    <location>
        <begin position="117"/>
        <end position="136"/>
    </location>
</feature>
<dbReference type="RefSeq" id="WP_338363351.1">
    <property type="nucleotide sequence ID" value="NZ_CAWVOK010000003.1"/>
</dbReference>
<keyword evidence="2" id="KW-0812">Transmembrane</keyword>
<feature type="transmembrane region" description="Helical" evidence="2">
    <location>
        <begin position="148"/>
        <end position="172"/>
    </location>
</feature>
<evidence type="ECO:0000256" key="2">
    <source>
        <dbReference type="SAM" id="Phobius"/>
    </source>
</evidence>
<keyword evidence="2" id="KW-0472">Membrane</keyword>
<evidence type="ECO:0000256" key="1">
    <source>
        <dbReference type="SAM" id="MobiDB-lite"/>
    </source>
</evidence>
<dbReference type="EMBL" id="CAWVOK010000003">
    <property type="protein sequence ID" value="CAK8162365.1"/>
    <property type="molecule type" value="Genomic_DNA"/>
</dbReference>
<feature type="transmembrane region" description="Helical" evidence="2">
    <location>
        <begin position="178"/>
        <end position="199"/>
    </location>
</feature>
<feature type="compositionally biased region" description="Basic and acidic residues" evidence="1">
    <location>
        <begin position="257"/>
        <end position="267"/>
    </location>
</feature>
<comment type="caution">
    <text evidence="3">The sequence shown here is derived from an EMBL/GenBank/DDBJ whole genome shotgun (WGS) entry which is preliminary data.</text>
</comment>
<evidence type="ECO:0000313" key="3">
    <source>
        <dbReference type="EMBL" id="CAK8162365.1"/>
    </source>
</evidence>
<proteinExistence type="predicted"/>
<reference evidence="3 4" key="1">
    <citation type="submission" date="2024-01" db="EMBL/GenBank/DDBJ databases">
        <authorList>
            <person name="Kunselman E."/>
        </authorList>
    </citation>
    <scope>NUCLEOTIDE SEQUENCE [LARGE SCALE GENOMIC DNA]</scope>
    <source>
        <strain evidence="3">2 abalone samples</strain>
    </source>
</reference>
<feature type="transmembrane region" description="Helical" evidence="2">
    <location>
        <begin position="91"/>
        <end position="111"/>
    </location>
</feature>
<organism evidence="3 4">
    <name type="scientific">Candidatus Xenohaliotis californiensis</name>
    <dbReference type="NCBI Taxonomy" id="84677"/>
    <lineage>
        <taxon>Bacteria</taxon>
        <taxon>Pseudomonadati</taxon>
        <taxon>Pseudomonadota</taxon>
        <taxon>Alphaproteobacteria</taxon>
        <taxon>Rickettsiales</taxon>
        <taxon>Anaplasmataceae</taxon>
        <taxon>Candidatus Xenohaliotis</taxon>
    </lineage>
</organism>
<dbReference type="Proteomes" id="UP001314181">
    <property type="component" value="Unassembled WGS sequence"/>
</dbReference>
<sequence length="267" mass="29910">MNPGKKPILKKKIKIPAGNHKPINTAIQPLRTKAHKLQKPVNATYRRPTYIIPKSTTPIVQTVPVVTLPAASKHNEIILTKKRLYFSSKKLSIAMPFLLIVIISIALYIILNIFAQLLMFSLIIVGNIIALANIIMENDLKKNNINSKPACTSLILGASSIIVSTVCLILLAPTTTPVYMFSIFGSLILIGAINIYLAFDFKNSFNEKIENEQIQNQETKSEVREEERPKRKDDSEDKVVDSRPSNKIKDSSSQQHTDTKLIEQHTI</sequence>